<evidence type="ECO:0000313" key="2">
    <source>
        <dbReference type="EMBL" id="GLS67109.1"/>
    </source>
</evidence>
<evidence type="ECO:0000313" key="3">
    <source>
        <dbReference type="Proteomes" id="UP001156856"/>
    </source>
</evidence>
<dbReference type="Proteomes" id="UP001156856">
    <property type="component" value="Unassembled WGS sequence"/>
</dbReference>
<proteinExistence type="predicted"/>
<sequence length="79" mass="8315">MSVSEGSAKPDASDDGHRRRRGPAGSVALSGRPPASSILRSPHLRPGDDLEAASDIVAEVRRRDAERLTLRGSAVEALT</sequence>
<feature type="region of interest" description="Disordered" evidence="1">
    <location>
        <begin position="1"/>
        <end position="50"/>
    </location>
</feature>
<keyword evidence="3" id="KW-1185">Reference proteome</keyword>
<organism evidence="2 3">
    <name type="scientific">Methylobacterium oxalidis</name>
    <dbReference type="NCBI Taxonomy" id="944322"/>
    <lineage>
        <taxon>Bacteria</taxon>
        <taxon>Pseudomonadati</taxon>
        <taxon>Pseudomonadota</taxon>
        <taxon>Alphaproteobacteria</taxon>
        <taxon>Hyphomicrobiales</taxon>
        <taxon>Methylobacteriaceae</taxon>
        <taxon>Methylobacterium</taxon>
    </lineage>
</organism>
<dbReference type="EMBL" id="BSPK01000111">
    <property type="protein sequence ID" value="GLS67109.1"/>
    <property type="molecule type" value="Genomic_DNA"/>
</dbReference>
<name>A0ABQ6DSH5_9HYPH</name>
<reference evidence="3" key="1">
    <citation type="journal article" date="2019" name="Int. J. Syst. Evol. Microbiol.">
        <title>The Global Catalogue of Microorganisms (GCM) 10K type strain sequencing project: providing services to taxonomists for standard genome sequencing and annotation.</title>
        <authorList>
            <consortium name="The Broad Institute Genomics Platform"/>
            <consortium name="The Broad Institute Genome Sequencing Center for Infectious Disease"/>
            <person name="Wu L."/>
            <person name="Ma J."/>
        </authorList>
    </citation>
    <scope>NUCLEOTIDE SEQUENCE [LARGE SCALE GENOMIC DNA]</scope>
    <source>
        <strain evidence="3">NBRC 107715</strain>
    </source>
</reference>
<gene>
    <name evidence="2" type="ORF">GCM10007888_54920</name>
</gene>
<protein>
    <submittedName>
        <fullName evidence="2">Uncharacterized protein</fullName>
    </submittedName>
</protein>
<comment type="caution">
    <text evidence="2">The sequence shown here is derived from an EMBL/GenBank/DDBJ whole genome shotgun (WGS) entry which is preliminary data.</text>
</comment>
<accession>A0ABQ6DSH5</accession>
<evidence type="ECO:0000256" key="1">
    <source>
        <dbReference type="SAM" id="MobiDB-lite"/>
    </source>
</evidence>